<dbReference type="OrthoDB" id="2067485at2"/>
<dbReference type="InterPro" id="IPR017850">
    <property type="entry name" value="Alkaline_phosphatase_core_sf"/>
</dbReference>
<sequence length="607" mass="71723">MSWNFNEKLEDIIKRYNFQARAISDSKMIHNFILDLLSRRCANKKTAIWGVGKKNAVNSHCAVIINKYILNLPKLEYLIDSDVNFQGDVFLGYPIIAPEEVIDKNIEIVIIATKGSADSIKDNLKKVAPKCEYIDIYGELKEAGFVVDYNFFSEHNVYTELYRLKNNYENTADKVEKKASLHELIAQYLKIRDFYYAFYFADIYINQEFNDRKNVKNMIEEIKDLLNNLKNITSKRKDDIIIHLIDSLRAIDVYKTDHEGNIKLNMFEEYQEKAAIFTHAYSTGPATYESMIGTIKQKLSFQENVYENNNFMFDFDEFDLLSTICKKKYPISFYVAKDYLIMRPSDKIKSVEHLHMCEKLWAVICDMADSKVPTFNFLYYPWELHFPMLSGFMRKPPIIKQFSDVGLEKMDDFILDQYEDCQNYIRNVFQFYKKFFCDDMLTVFFADHSQPVYDESKSVPFYMYYKEPDRVSHVTFFISSNKVKAGVYNNLISMLDFNKIMKEVVESNRIVIPNREVVQYQYYYVQNKKLRDLAKEKGYMDYIEGISCFCTKTKIYIVTGTGKKEVYRLDNLEENIITTREGKEIAEYIENNYDTSFPDFWEKAKEV</sequence>
<evidence type="ECO:0008006" key="3">
    <source>
        <dbReference type="Google" id="ProtNLM"/>
    </source>
</evidence>
<organism evidence="1 2">
    <name type="scientific">Anaerosporobacter mobilis DSM 15930</name>
    <dbReference type="NCBI Taxonomy" id="1120996"/>
    <lineage>
        <taxon>Bacteria</taxon>
        <taxon>Bacillati</taxon>
        <taxon>Bacillota</taxon>
        <taxon>Clostridia</taxon>
        <taxon>Lachnospirales</taxon>
        <taxon>Lachnospiraceae</taxon>
        <taxon>Anaerosporobacter</taxon>
    </lineage>
</organism>
<evidence type="ECO:0000313" key="2">
    <source>
        <dbReference type="Proteomes" id="UP000184038"/>
    </source>
</evidence>
<dbReference type="EMBL" id="FRCP01000017">
    <property type="protein sequence ID" value="SHM79894.1"/>
    <property type="molecule type" value="Genomic_DNA"/>
</dbReference>
<name>A0A1M7LP11_9FIRM</name>
<evidence type="ECO:0000313" key="1">
    <source>
        <dbReference type="EMBL" id="SHM79894.1"/>
    </source>
</evidence>
<gene>
    <name evidence="1" type="ORF">SAMN02746066_03341</name>
</gene>
<proteinExistence type="predicted"/>
<reference evidence="1 2" key="1">
    <citation type="submission" date="2016-11" db="EMBL/GenBank/DDBJ databases">
        <authorList>
            <person name="Jaros S."/>
            <person name="Januszkiewicz K."/>
            <person name="Wedrychowicz H."/>
        </authorList>
    </citation>
    <scope>NUCLEOTIDE SEQUENCE [LARGE SCALE GENOMIC DNA]</scope>
    <source>
        <strain evidence="1 2">DSM 15930</strain>
    </source>
</reference>
<dbReference type="Gene3D" id="3.40.720.10">
    <property type="entry name" value="Alkaline Phosphatase, subunit A"/>
    <property type="match status" value="1"/>
</dbReference>
<keyword evidence="2" id="KW-1185">Reference proteome</keyword>
<dbReference type="AlphaFoldDB" id="A0A1M7LP11"/>
<protein>
    <recommendedName>
        <fullName evidence="3">Sulfatase</fullName>
    </recommendedName>
</protein>
<dbReference type="Gene3D" id="3.40.50.720">
    <property type="entry name" value="NAD(P)-binding Rossmann-like Domain"/>
    <property type="match status" value="1"/>
</dbReference>
<dbReference type="RefSeq" id="WP_073289538.1">
    <property type="nucleotide sequence ID" value="NZ_FRCP01000017.1"/>
</dbReference>
<accession>A0A1M7LP11</accession>
<dbReference type="STRING" id="1120996.SAMN02746066_03341"/>
<dbReference type="Proteomes" id="UP000184038">
    <property type="component" value="Unassembled WGS sequence"/>
</dbReference>